<dbReference type="Pfam" id="PF22766">
    <property type="entry name" value="ZW10_C2"/>
    <property type="match status" value="1"/>
</dbReference>
<dbReference type="GO" id="GO:1990423">
    <property type="term" value="C:RZZ complex"/>
    <property type="evidence" value="ECO:0007669"/>
    <property type="project" value="TreeGrafter"/>
</dbReference>
<feature type="compositionally biased region" description="Low complexity" evidence="1">
    <location>
        <begin position="529"/>
        <end position="538"/>
    </location>
</feature>
<gene>
    <name evidence="3" type="ORF">SCHCODRAFT_54725</name>
</gene>
<dbReference type="Gene3D" id="1.10.357.150">
    <property type="match status" value="1"/>
</dbReference>
<organism evidence="4">
    <name type="scientific">Schizophyllum commune (strain H4-8 / FGSC 9210)</name>
    <name type="common">Split gill fungus</name>
    <dbReference type="NCBI Taxonomy" id="578458"/>
    <lineage>
        <taxon>Eukaryota</taxon>
        <taxon>Fungi</taxon>
        <taxon>Dikarya</taxon>
        <taxon>Basidiomycota</taxon>
        <taxon>Agaricomycotina</taxon>
        <taxon>Agaricomycetes</taxon>
        <taxon>Agaricomycetidae</taxon>
        <taxon>Agaricales</taxon>
        <taxon>Schizophyllaceae</taxon>
        <taxon>Schizophyllum</taxon>
    </lineage>
</organism>
<dbReference type="RefSeq" id="XP_003032828.1">
    <property type="nucleotide sequence ID" value="XM_003032782.1"/>
</dbReference>
<dbReference type="Proteomes" id="UP000007431">
    <property type="component" value="Unassembled WGS sequence"/>
</dbReference>
<evidence type="ECO:0000313" key="4">
    <source>
        <dbReference type="Proteomes" id="UP000007431"/>
    </source>
</evidence>
<feature type="region of interest" description="Disordered" evidence="1">
    <location>
        <begin position="459"/>
        <end position="655"/>
    </location>
</feature>
<dbReference type="PANTHER" id="PTHR12205">
    <property type="entry name" value="CENTROMERE/KINETOCHORE PROTEIN ZW10"/>
    <property type="match status" value="1"/>
</dbReference>
<dbReference type="GO" id="GO:0007094">
    <property type="term" value="P:mitotic spindle assembly checkpoint signaling"/>
    <property type="evidence" value="ECO:0007669"/>
    <property type="project" value="TreeGrafter"/>
</dbReference>
<evidence type="ECO:0000256" key="1">
    <source>
        <dbReference type="SAM" id="MobiDB-lite"/>
    </source>
</evidence>
<name>D8Q1E6_SCHCM</name>
<dbReference type="OrthoDB" id="534815at2759"/>
<reference evidence="3 4" key="1">
    <citation type="journal article" date="2010" name="Nat. Biotechnol.">
        <title>Genome sequence of the model mushroom Schizophyllum commune.</title>
        <authorList>
            <person name="Ohm R.A."/>
            <person name="de Jong J.F."/>
            <person name="Lugones L.G."/>
            <person name="Aerts A."/>
            <person name="Kothe E."/>
            <person name="Stajich J.E."/>
            <person name="de Vries R.P."/>
            <person name="Record E."/>
            <person name="Levasseur A."/>
            <person name="Baker S.E."/>
            <person name="Bartholomew K.A."/>
            <person name="Coutinho P.M."/>
            <person name="Erdmann S."/>
            <person name="Fowler T.J."/>
            <person name="Gathman A.C."/>
            <person name="Lombard V."/>
            <person name="Henrissat B."/>
            <person name="Knabe N."/>
            <person name="Kuees U."/>
            <person name="Lilly W.W."/>
            <person name="Lindquist E."/>
            <person name="Lucas S."/>
            <person name="Magnuson J.K."/>
            <person name="Piumi F."/>
            <person name="Raudaskoski M."/>
            <person name="Salamov A."/>
            <person name="Schmutz J."/>
            <person name="Schwarze F.W.M.R."/>
            <person name="vanKuyk P.A."/>
            <person name="Horton J.S."/>
            <person name="Grigoriev I.V."/>
            <person name="Woesten H.A.B."/>
        </authorList>
    </citation>
    <scope>NUCLEOTIDE SEQUENCE [LARGE SCALE GENOMIC DNA]</scope>
    <source>
        <strain evidence="4">H4-8 / FGSC 9210</strain>
    </source>
</reference>
<protein>
    <recommendedName>
        <fullName evidence="2">ZW10 C-terminal helical domain-containing protein</fullName>
    </recommendedName>
</protein>
<dbReference type="EMBL" id="GL377305">
    <property type="protein sequence ID" value="EFI97925.1"/>
    <property type="molecule type" value="Genomic_DNA"/>
</dbReference>
<dbReference type="InterPro" id="IPR046362">
    <property type="entry name" value="Zw10/DSL1_C_sf"/>
</dbReference>
<dbReference type="GeneID" id="9590871"/>
<evidence type="ECO:0000259" key="2">
    <source>
        <dbReference type="Pfam" id="PF22766"/>
    </source>
</evidence>
<feature type="compositionally biased region" description="Acidic residues" evidence="1">
    <location>
        <begin position="469"/>
        <end position="478"/>
    </location>
</feature>
<dbReference type="HOGENOM" id="CLU_012968_0_0_1"/>
<dbReference type="PANTHER" id="PTHR12205:SF0">
    <property type="entry name" value="CENTROMERE_KINETOCHORE PROTEIN ZW10 HOMOLOG"/>
    <property type="match status" value="1"/>
</dbReference>
<keyword evidence="4" id="KW-1185">Reference proteome</keyword>
<feature type="domain" description="ZW10 C-terminal helical" evidence="2">
    <location>
        <begin position="816"/>
        <end position="959"/>
    </location>
</feature>
<dbReference type="GO" id="GO:0006888">
    <property type="term" value="P:endoplasmic reticulum to Golgi vesicle-mediated transport"/>
    <property type="evidence" value="ECO:0007669"/>
    <property type="project" value="TreeGrafter"/>
</dbReference>
<dbReference type="AlphaFoldDB" id="D8Q1E6"/>
<dbReference type="eggNOG" id="KOG2163">
    <property type="taxonomic scope" value="Eukaryota"/>
</dbReference>
<dbReference type="STRING" id="578458.D8Q1E6"/>
<dbReference type="VEuPathDB" id="FungiDB:SCHCODRAFT_02619276"/>
<feature type="compositionally biased region" description="Pro residues" evidence="1">
    <location>
        <begin position="547"/>
        <end position="563"/>
    </location>
</feature>
<dbReference type="OMA" id="REVQYSQ"/>
<accession>D8Q1E6</accession>
<feature type="compositionally biased region" description="Acidic residues" evidence="1">
    <location>
        <begin position="506"/>
        <end position="523"/>
    </location>
</feature>
<dbReference type="GO" id="GO:0005737">
    <property type="term" value="C:cytoplasm"/>
    <property type="evidence" value="ECO:0007669"/>
    <property type="project" value="GOC"/>
</dbReference>
<proteinExistence type="predicted"/>
<feature type="compositionally biased region" description="Low complexity" evidence="1">
    <location>
        <begin position="611"/>
        <end position="639"/>
    </location>
</feature>
<feature type="compositionally biased region" description="Low complexity" evidence="1">
    <location>
        <begin position="584"/>
        <end position="604"/>
    </location>
</feature>
<dbReference type="InterPro" id="IPR055148">
    <property type="entry name" value="ZW10_C_2"/>
</dbReference>
<dbReference type="KEGG" id="scm:SCHCO_02619276"/>
<evidence type="ECO:0000313" key="3">
    <source>
        <dbReference type="EMBL" id="EFI97925.1"/>
    </source>
</evidence>
<sequence length="971" mass="105741">MAFQVPSHLPRRAAPQDVTSAILTKMDEATAKTLDAAQARVWLGDLDETIGATRRRIHDRIHKDLPEFQRQLETSRAVQQRLKTLGENVDALDDGISNPETGLLPTLVNKLTAHSALAQEASDAAVNWEAISHLTKSRDHLRVLEALLNAGKLPAAVTATGVLDELLTKGPTYLNDTDIIKTLRRALSQAKTRLDDQLNDAYSRSIVVSPTHITVRPSVQVRRSDQILSLQEVVSSLSFTARAEHFSLLRRDLTAHYIERVLSQDVEIDITSTPGEVTLRATPAPPDGASLPARLHNIATVLDFCNTHIFTALPPSSGPSFERTLCKPLTDSVLNNLLIPSLPNSFDQLPPFLDLAKQAAHFEGEWVIGKLGSDAHDRKIQSWADGVVGHYERQRRLDILERCRVLLVADESTFETFPWETTDAAPAEVVPVQHPDDEPQQDEAWGFDNAEDAWGLDEEAKEADADGWGLEDDAEPTQDEPPVPPVNGKSHSAEPEVPSDSGDGWGLDDDAPGPDEPPPDAEDAWGLNDDSGSAGADDTAWDDPWAEPAPDPDPQPAPIPSPAKPATRLERLAAKGKKKEKEPSSGSSFSSPPSSFSSSLLSSSPSPPPGASSNVTPSTSTAPPSTSTATPSISISPPTKLKTRPSQLRVPEPPRETCLVSTRARQVLDLVRVVLEEWREFAASEVVTSTAPSSTSSTTSSSTPGTILLQSSASVLDLFRALYPVKFSEVLAAPDAGMRFANGCLYLSRELARIPPPEAVRDRWAECIQRLKVLNESWFYDVIESQRRAVDTVLTTGAQGFTFTGDQDRYDECEAAMSEVLSDIRRLAARWQNVLAKSKYYTALGLVIDAALSRVLADVLALPDIPEVESHRLSELCRILNSLEGLFVEDAAQPSFIVAYVPSWLKFSYLSELLEASMADITYLFETGALVDFSVDELVRLVQALFADTALRATTIHKIQEGHPSAAVPEL</sequence>
<feature type="compositionally biased region" description="Basic and acidic residues" evidence="1">
    <location>
        <begin position="567"/>
        <end position="583"/>
    </location>
</feature>
<dbReference type="InParanoid" id="D8Q1E6"/>